<name>A0ABU3SSV5_9ALTE</name>
<evidence type="ECO:0000313" key="3">
    <source>
        <dbReference type="Proteomes" id="UP001247805"/>
    </source>
</evidence>
<accession>A0ABU3SSV5</accession>
<feature type="transmembrane region" description="Helical" evidence="1">
    <location>
        <begin position="12"/>
        <end position="45"/>
    </location>
</feature>
<keyword evidence="1" id="KW-0812">Transmembrane</keyword>
<evidence type="ECO:0000313" key="2">
    <source>
        <dbReference type="EMBL" id="MDU0353099.1"/>
    </source>
</evidence>
<evidence type="ECO:0000256" key="1">
    <source>
        <dbReference type="SAM" id="Phobius"/>
    </source>
</evidence>
<gene>
    <name evidence="2" type="ORF">RS130_03385</name>
</gene>
<dbReference type="EMBL" id="JAWDIO010000002">
    <property type="protein sequence ID" value="MDU0353099.1"/>
    <property type="molecule type" value="Genomic_DNA"/>
</dbReference>
<proteinExistence type="predicted"/>
<feature type="transmembrane region" description="Helical" evidence="1">
    <location>
        <begin position="57"/>
        <end position="76"/>
    </location>
</feature>
<keyword evidence="3" id="KW-1185">Reference proteome</keyword>
<reference evidence="2 3" key="1">
    <citation type="submission" date="2023-10" db="EMBL/GenBank/DDBJ databases">
        <title>Glaciecola aquimarina strain GGW-M5 nov., isolated from a coastal seawater.</title>
        <authorList>
            <person name="Bayburt H."/>
            <person name="Kim J.M."/>
            <person name="Choi B.J."/>
            <person name="Jeon C.O."/>
        </authorList>
    </citation>
    <scope>NUCLEOTIDE SEQUENCE [LARGE SCALE GENOMIC DNA]</scope>
    <source>
        <strain evidence="2 3">KCTC 32108</strain>
    </source>
</reference>
<keyword evidence="1" id="KW-0472">Membrane</keyword>
<dbReference type="Proteomes" id="UP001247805">
    <property type="component" value="Unassembled WGS sequence"/>
</dbReference>
<organism evidence="2 3">
    <name type="scientific">Paraglaciecola aquimarina</name>
    <dbReference type="NCBI Taxonomy" id="1235557"/>
    <lineage>
        <taxon>Bacteria</taxon>
        <taxon>Pseudomonadati</taxon>
        <taxon>Pseudomonadota</taxon>
        <taxon>Gammaproteobacteria</taxon>
        <taxon>Alteromonadales</taxon>
        <taxon>Alteromonadaceae</taxon>
        <taxon>Paraglaciecola</taxon>
    </lineage>
</organism>
<protein>
    <submittedName>
        <fullName evidence="2">NfeD family protein</fullName>
    </submittedName>
</protein>
<comment type="caution">
    <text evidence="2">The sequence shown here is derived from an EMBL/GenBank/DDBJ whole genome shotgun (WGS) entry which is preliminary data.</text>
</comment>
<dbReference type="RefSeq" id="WP_316024794.1">
    <property type="nucleotide sequence ID" value="NZ_JAWDIO010000002.1"/>
</dbReference>
<sequence>MDWAFNNLADSLLILGIVLLVIEVGVLGFSTFVLFFVGCAAVITAGLLYTGLMPETLLAALLSTGILTALSAILLWKPLKNMQSKVDISKPKGDLVGHSFVLQDDVSPQLTPTYRYSGIDWKLQSSETLVKGTLVEVTDASVGIFTIQAIVDS</sequence>
<keyword evidence="1" id="KW-1133">Transmembrane helix</keyword>